<evidence type="ECO:0000313" key="3">
    <source>
        <dbReference type="Proteomes" id="UP000184447"/>
    </source>
</evidence>
<keyword evidence="3" id="KW-1185">Reference proteome</keyword>
<evidence type="ECO:0000313" key="2">
    <source>
        <dbReference type="EMBL" id="SHH64063.1"/>
    </source>
</evidence>
<feature type="transmembrane region" description="Helical" evidence="1">
    <location>
        <begin position="66"/>
        <end position="85"/>
    </location>
</feature>
<organism evidence="2 3">
    <name type="scientific">Clostridium grantii DSM 8605</name>
    <dbReference type="NCBI Taxonomy" id="1121316"/>
    <lineage>
        <taxon>Bacteria</taxon>
        <taxon>Bacillati</taxon>
        <taxon>Bacillota</taxon>
        <taxon>Clostridia</taxon>
        <taxon>Eubacteriales</taxon>
        <taxon>Clostridiaceae</taxon>
        <taxon>Clostridium</taxon>
    </lineage>
</organism>
<feature type="transmembrane region" description="Helical" evidence="1">
    <location>
        <begin position="6"/>
        <end position="24"/>
    </location>
</feature>
<sequence>MDWVYLILKMLALVVVVLIAYNFLKIYLLDKIKINKWIVLIMAIIVFILPNFFVKNVSILGSWWQYVYSGTFVILFMWFMDLAGLNKRMQSKVVSNKDGKNVVIKSKAKPTRLKNSNMEVIETKKGKKAKKNKK</sequence>
<keyword evidence="1" id="KW-0812">Transmembrane</keyword>
<name>A0A1M5UMX4_9CLOT</name>
<dbReference type="Proteomes" id="UP000184447">
    <property type="component" value="Unassembled WGS sequence"/>
</dbReference>
<proteinExistence type="predicted"/>
<keyword evidence="1" id="KW-0472">Membrane</keyword>
<keyword evidence="1" id="KW-1133">Transmembrane helix</keyword>
<feature type="transmembrane region" description="Helical" evidence="1">
    <location>
        <begin position="36"/>
        <end position="54"/>
    </location>
</feature>
<dbReference type="OrthoDB" id="1923861at2"/>
<dbReference type="RefSeq" id="WP_073338114.1">
    <property type="nucleotide sequence ID" value="NZ_FQXM01000008.1"/>
</dbReference>
<evidence type="ECO:0000256" key="1">
    <source>
        <dbReference type="SAM" id="Phobius"/>
    </source>
</evidence>
<gene>
    <name evidence="2" type="ORF">SAMN02745207_01816</name>
</gene>
<dbReference type="EMBL" id="FQXM01000008">
    <property type="protein sequence ID" value="SHH64063.1"/>
    <property type="molecule type" value="Genomic_DNA"/>
</dbReference>
<dbReference type="AlphaFoldDB" id="A0A1M5UMX4"/>
<dbReference type="STRING" id="1121316.SAMN02745207_01816"/>
<reference evidence="2 3" key="1">
    <citation type="submission" date="2016-11" db="EMBL/GenBank/DDBJ databases">
        <authorList>
            <person name="Jaros S."/>
            <person name="Januszkiewicz K."/>
            <person name="Wedrychowicz H."/>
        </authorList>
    </citation>
    <scope>NUCLEOTIDE SEQUENCE [LARGE SCALE GENOMIC DNA]</scope>
    <source>
        <strain evidence="2 3">DSM 8605</strain>
    </source>
</reference>
<protein>
    <submittedName>
        <fullName evidence="2">Uncharacterized protein</fullName>
    </submittedName>
</protein>
<accession>A0A1M5UMX4</accession>